<reference evidence="1 2" key="1">
    <citation type="journal article" date="2023" name="Mol. Ecol. Resour.">
        <title>Chromosome-level genome assembly of a triploid poplar Populus alba 'Berolinensis'.</title>
        <authorList>
            <person name="Chen S."/>
            <person name="Yu Y."/>
            <person name="Wang X."/>
            <person name="Wang S."/>
            <person name="Zhang T."/>
            <person name="Zhou Y."/>
            <person name="He R."/>
            <person name="Meng N."/>
            <person name="Wang Y."/>
            <person name="Liu W."/>
            <person name="Liu Z."/>
            <person name="Liu J."/>
            <person name="Guo Q."/>
            <person name="Huang H."/>
            <person name="Sederoff R.R."/>
            <person name="Wang G."/>
            <person name="Qu G."/>
            <person name="Chen S."/>
        </authorList>
    </citation>
    <scope>NUCLEOTIDE SEQUENCE [LARGE SCALE GENOMIC DNA]</scope>
    <source>
        <strain evidence="1">SC-2020</strain>
    </source>
</reference>
<organism evidence="1 2">
    <name type="scientific">Populus alba x Populus x berolinensis</name>
    <dbReference type="NCBI Taxonomy" id="444605"/>
    <lineage>
        <taxon>Eukaryota</taxon>
        <taxon>Viridiplantae</taxon>
        <taxon>Streptophyta</taxon>
        <taxon>Embryophyta</taxon>
        <taxon>Tracheophyta</taxon>
        <taxon>Spermatophyta</taxon>
        <taxon>Magnoliopsida</taxon>
        <taxon>eudicotyledons</taxon>
        <taxon>Gunneridae</taxon>
        <taxon>Pentapetalae</taxon>
        <taxon>rosids</taxon>
        <taxon>fabids</taxon>
        <taxon>Malpighiales</taxon>
        <taxon>Salicaceae</taxon>
        <taxon>Saliceae</taxon>
        <taxon>Populus</taxon>
    </lineage>
</organism>
<proteinExistence type="predicted"/>
<protein>
    <submittedName>
        <fullName evidence="1">Uncharacterized protein</fullName>
    </submittedName>
</protein>
<evidence type="ECO:0000313" key="2">
    <source>
        <dbReference type="Proteomes" id="UP001164929"/>
    </source>
</evidence>
<gene>
    <name evidence="1" type="ORF">NC653_004869</name>
</gene>
<dbReference type="EMBL" id="JAQIZT010000001">
    <property type="protein sequence ID" value="KAJ7015697.1"/>
    <property type="molecule type" value="Genomic_DNA"/>
</dbReference>
<comment type="caution">
    <text evidence="1">The sequence shown here is derived from an EMBL/GenBank/DDBJ whole genome shotgun (WGS) entry which is preliminary data.</text>
</comment>
<accession>A0AAD6WKN3</accession>
<dbReference type="Proteomes" id="UP001164929">
    <property type="component" value="Chromosome 1"/>
</dbReference>
<dbReference type="AlphaFoldDB" id="A0AAD6WKN3"/>
<evidence type="ECO:0000313" key="1">
    <source>
        <dbReference type="EMBL" id="KAJ7015697.1"/>
    </source>
</evidence>
<keyword evidence="2" id="KW-1185">Reference proteome</keyword>
<name>A0AAD6WKN3_9ROSI</name>
<sequence>MHKHQMLGSKVTCLPPTMKLDIGIHVGAVVKKTSKEKIELSLSLLRKKSLGTTVGTVDKIEDDEDNGLFSVVSALNLGRYKDHKCIARSQGVPAQTMPGGKAIKGRI</sequence>